<comment type="caution">
    <text evidence="3">The sequence shown here is derived from an EMBL/GenBank/DDBJ whole genome shotgun (WGS) entry which is preliminary data.</text>
</comment>
<dbReference type="EMBL" id="JACBZT010000001">
    <property type="protein sequence ID" value="NYJ08315.1"/>
    <property type="molecule type" value="Genomic_DNA"/>
</dbReference>
<feature type="region of interest" description="Disordered" evidence="1">
    <location>
        <begin position="1"/>
        <end position="24"/>
    </location>
</feature>
<protein>
    <recommendedName>
        <fullName evidence="5">DUF1345 domain-containing protein</fullName>
    </recommendedName>
</protein>
<feature type="transmembrane region" description="Helical" evidence="2">
    <location>
        <begin position="28"/>
        <end position="46"/>
    </location>
</feature>
<feature type="transmembrane region" description="Helical" evidence="2">
    <location>
        <begin position="52"/>
        <end position="71"/>
    </location>
</feature>
<feature type="transmembrane region" description="Helical" evidence="2">
    <location>
        <begin position="219"/>
        <end position="240"/>
    </location>
</feature>
<accession>A0A853CK62</accession>
<organism evidence="3 4">
    <name type="scientific">Petropleomorpha daqingensis</name>
    <dbReference type="NCBI Taxonomy" id="2026353"/>
    <lineage>
        <taxon>Bacteria</taxon>
        <taxon>Bacillati</taxon>
        <taxon>Actinomycetota</taxon>
        <taxon>Actinomycetes</taxon>
        <taxon>Geodermatophilales</taxon>
        <taxon>Geodermatophilaceae</taxon>
        <taxon>Petropleomorpha</taxon>
    </lineage>
</organism>
<sequence>MAEGSRRRRSSEPADSARRTRRDREGEHRWPAALAVLVAIALYALLPESLLFAPRLLIPGLELVLLVTLVVHSPRRLTKQTRWSRTVSLALAALVTLTNLVALGLLVHDLVKSSPGGRELLLAALQVWTTNVIAFALLYWELDRGGPVARITLPRERIPLADFRFTQDETKDTVVEVAAGSSQRADWIPLFVDYLYLSTTNSSAFSPTDTMPLSSRAKILMGVEATAALFTSLLVIARAVGALGGSGG</sequence>
<name>A0A853CK62_9ACTN</name>
<keyword evidence="2" id="KW-1133">Transmembrane helix</keyword>
<feature type="compositionally biased region" description="Basic and acidic residues" evidence="1">
    <location>
        <begin position="10"/>
        <end position="24"/>
    </location>
</feature>
<keyword evidence="4" id="KW-1185">Reference proteome</keyword>
<keyword evidence="2" id="KW-0472">Membrane</keyword>
<feature type="transmembrane region" description="Helical" evidence="2">
    <location>
        <begin position="120"/>
        <end position="140"/>
    </location>
</feature>
<dbReference type="AlphaFoldDB" id="A0A853CK62"/>
<reference evidence="3 4" key="1">
    <citation type="submission" date="2020-07" db="EMBL/GenBank/DDBJ databases">
        <title>Sequencing the genomes of 1000 actinobacteria strains.</title>
        <authorList>
            <person name="Klenk H.-P."/>
        </authorList>
    </citation>
    <scope>NUCLEOTIDE SEQUENCE [LARGE SCALE GENOMIC DNA]</scope>
    <source>
        <strain evidence="3 4">DSM 104001</strain>
    </source>
</reference>
<keyword evidence="2" id="KW-0812">Transmembrane</keyword>
<evidence type="ECO:0000256" key="2">
    <source>
        <dbReference type="SAM" id="Phobius"/>
    </source>
</evidence>
<dbReference type="Proteomes" id="UP000541969">
    <property type="component" value="Unassembled WGS sequence"/>
</dbReference>
<proteinExistence type="predicted"/>
<evidence type="ECO:0000256" key="1">
    <source>
        <dbReference type="SAM" id="MobiDB-lite"/>
    </source>
</evidence>
<dbReference type="RefSeq" id="WP_179720801.1">
    <property type="nucleotide sequence ID" value="NZ_JACBZT010000001.1"/>
</dbReference>
<gene>
    <name evidence="3" type="ORF">GGQ55_004593</name>
</gene>
<evidence type="ECO:0000313" key="3">
    <source>
        <dbReference type="EMBL" id="NYJ08315.1"/>
    </source>
</evidence>
<evidence type="ECO:0008006" key="5">
    <source>
        <dbReference type="Google" id="ProtNLM"/>
    </source>
</evidence>
<feature type="transmembrane region" description="Helical" evidence="2">
    <location>
        <begin position="83"/>
        <end position="108"/>
    </location>
</feature>
<evidence type="ECO:0000313" key="4">
    <source>
        <dbReference type="Proteomes" id="UP000541969"/>
    </source>
</evidence>